<protein>
    <submittedName>
        <fullName evidence="2">XTP/dITP diphosphohydrolase</fullName>
        <ecNumber evidence="2">3.6.1.66</ecNumber>
    </submittedName>
</protein>
<dbReference type="InterPro" id="IPR011551">
    <property type="entry name" value="NTP_PyrPHydrolase_MazG"/>
</dbReference>
<dbReference type="Gene3D" id="1.10.287.1080">
    <property type="entry name" value="MazG-like"/>
    <property type="match status" value="1"/>
</dbReference>
<dbReference type="InterPro" id="IPR004518">
    <property type="entry name" value="MazG-like_dom"/>
</dbReference>
<evidence type="ECO:0000313" key="3">
    <source>
        <dbReference type="Proteomes" id="UP001180840"/>
    </source>
</evidence>
<dbReference type="EC" id="3.6.1.66" evidence="2"/>
<reference evidence="2" key="1">
    <citation type="submission" date="2023-07" db="EMBL/GenBank/DDBJ databases">
        <title>Sequencing the genomes of 1000 actinobacteria strains.</title>
        <authorList>
            <person name="Klenk H.-P."/>
        </authorList>
    </citation>
    <scope>NUCLEOTIDE SEQUENCE</scope>
    <source>
        <strain evidence="2">DSM 107476</strain>
    </source>
</reference>
<dbReference type="PANTHER" id="PTHR30522">
    <property type="entry name" value="NUCLEOSIDE TRIPHOSPHATE PYROPHOSPHOHYDROLASE"/>
    <property type="match status" value="1"/>
</dbReference>
<dbReference type="Pfam" id="PF03819">
    <property type="entry name" value="MazG"/>
    <property type="match status" value="1"/>
</dbReference>
<gene>
    <name evidence="2" type="ORF">J2S39_000583</name>
</gene>
<accession>A0ABU1ZVE9</accession>
<comment type="caution">
    <text evidence="2">The sequence shown here is derived from an EMBL/GenBank/DDBJ whole genome shotgun (WGS) entry which is preliminary data.</text>
</comment>
<feature type="domain" description="NTP pyrophosphohydrolase MazG-like" evidence="1">
    <location>
        <begin position="105"/>
        <end position="179"/>
    </location>
</feature>
<dbReference type="EMBL" id="JAVDXZ010000001">
    <property type="protein sequence ID" value="MDR7328907.1"/>
    <property type="molecule type" value="Genomic_DNA"/>
</dbReference>
<evidence type="ECO:0000313" key="2">
    <source>
        <dbReference type="EMBL" id="MDR7328907.1"/>
    </source>
</evidence>
<dbReference type="CDD" id="cd11528">
    <property type="entry name" value="NTP-PPase_MazG_Nterm"/>
    <property type="match status" value="1"/>
</dbReference>
<dbReference type="Proteomes" id="UP001180840">
    <property type="component" value="Unassembled WGS sequence"/>
</dbReference>
<dbReference type="PANTHER" id="PTHR30522:SF0">
    <property type="entry name" value="NUCLEOSIDE TRIPHOSPHATE PYROPHOSPHOHYDROLASE"/>
    <property type="match status" value="1"/>
</dbReference>
<dbReference type="InterPro" id="IPR048015">
    <property type="entry name" value="NTP-PPase_MazG-like_N"/>
</dbReference>
<keyword evidence="3" id="KW-1185">Reference proteome</keyword>
<dbReference type="SUPFAM" id="SSF101386">
    <property type="entry name" value="all-alpha NTP pyrophosphatases"/>
    <property type="match status" value="1"/>
</dbReference>
<keyword evidence="2" id="KW-0378">Hydrolase</keyword>
<proteinExistence type="predicted"/>
<dbReference type="GO" id="GO:0036220">
    <property type="term" value="F:ITP diphosphatase activity"/>
    <property type="evidence" value="ECO:0007669"/>
    <property type="project" value="UniProtKB-EC"/>
</dbReference>
<sequence>MTVLILDDRWPTLIPLEAHGRIENPVTFTGEVPISVRWNFDSLISGEDVTGRGTLVTTDPDDPEVLARAGRGEHVIEAQSRRDPVRRSVEVMRRAVSLGEWEAGQTHESLLPYLEEEAAEFAEAVRSGAGDTELRRELGDVYLQILFHAEIASRRGAFDFADVAQSFVDKLRSRAPYLFDGTTLPVGVDEQNRLWAEGKQAEKNAITGR</sequence>
<dbReference type="RefSeq" id="WP_290197898.1">
    <property type="nucleotide sequence ID" value="NZ_CP047654.1"/>
</dbReference>
<evidence type="ECO:0000259" key="1">
    <source>
        <dbReference type="Pfam" id="PF03819"/>
    </source>
</evidence>
<name>A0ABU1ZVE9_9CORY</name>
<organism evidence="2 3">
    <name type="scientific">Corynebacterium guangdongense</name>
    <dbReference type="NCBI Taxonomy" id="1783348"/>
    <lineage>
        <taxon>Bacteria</taxon>
        <taxon>Bacillati</taxon>
        <taxon>Actinomycetota</taxon>
        <taxon>Actinomycetes</taxon>
        <taxon>Mycobacteriales</taxon>
        <taxon>Corynebacteriaceae</taxon>
        <taxon>Corynebacterium</taxon>
    </lineage>
</organism>